<evidence type="ECO:0000256" key="1">
    <source>
        <dbReference type="SAM" id="Phobius"/>
    </source>
</evidence>
<keyword evidence="1" id="KW-0812">Transmembrane</keyword>
<dbReference type="Proteomes" id="UP000216446">
    <property type="component" value="Unassembled WGS sequence"/>
</dbReference>
<reference evidence="2 3" key="1">
    <citation type="submission" date="2016-11" db="EMBL/GenBank/DDBJ databases">
        <title>Study of marine rhodopsin-containing bacteria.</title>
        <authorList>
            <person name="Yoshizawa S."/>
            <person name="Kumagai Y."/>
            <person name="Kogure K."/>
        </authorList>
    </citation>
    <scope>NUCLEOTIDE SEQUENCE [LARGE SCALE GENOMIC DNA]</scope>
    <source>
        <strain evidence="2 3">SG-29</strain>
    </source>
</reference>
<accession>A0A259TW69</accession>
<organism evidence="2 3">
    <name type="scientific">Rubricoccus marinus</name>
    <dbReference type="NCBI Taxonomy" id="716817"/>
    <lineage>
        <taxon>Bacteria</taxon>
        <taxon>Pseudomonadati</taxon>
        <taxon>Rhodothermota</taxon>
        <taxon>Rhodothermia</taxon>
        <taxon>Rhodothermales</taxon>
        <taxon>Rubricoccaceae</taxon>
        <taxon>Rubricoccus</taxon>
    </lineage>
</organism>
<dbReference type="PANTHER" id="PTHR37309">
    <property type="entry name" value="SLR0284 PROTEIN"/>
    <property type="match status" value="1"/>
</dbReference>
<keyword evidence="1" id="KW-0472">Membrane</keyword>
<dbReference type="PANTHER" id="PTHR37309:SF1">
    <property type="entry name" value="SLR0284 PROTEIN"/>
    <property type="match status" value="1"/>
</dbReference>
<dbReference type="OrthoDB" id="6402664at2"/>
<evidence type="ECO:0000313" key="2">
    <source>
        <dbReference type="EMBL" id="OZC01983.1"/>
    </source>
</evidence>
<evidence type="ECO:0000313" key="3">
    <source>
        <dbReference type="Proteomes" id="UP000216446"/>
    </source>
</evidence>
<feature type="transmembrane region" description="Helical" evidence="1">
    <location>
        <begin position="90"/>
        <end position="110"/>
    </location>
</feature>
<evidence type="ECO:0008006" key="4">
    <source>
        <dbReference type="Google" id="ProtNLM"/>
    </source>
</evidence>
<feature type="transmembrane region" description="Helical" evidence="1">
    <location>
        <begin position="57"/>
        <end position="78"/>
    </location>
</feature>
<keyword evidence="3" id="KW-1185">Reference proteome</keyword>
<dbReference type="InterPro" id="IPR007165">
    <property type="entry name" value="Phage_holin_4_2"/>
</dbReference>
<dbReference type="RefSeq" id="WP_094545747.1">
    <property type="nucleotide sequence ID" value="NZ_MQWB01000001.1"/>
</dbReference>
<dbReference type="Pfam" id="PF04020">
    <property type="entry name" value="Phage_holin_4_2"/>
    <property type="match status" value="1"/>
</dbReference>
<dbReference type="EMBL" id="MQWB01000001">
    <property type="protein sequence ID" value="OZC01983.1"/>
    <property type="molecule type" value="Genomic_DNA"/>
</dbReference>
<name>A0A259TW69_9BACT</name>
<comment type="caution">
    <text evidence="2">The sequence shown here is derived from an EMBL/GenBank/DDBJ whole genome shotgun (WGS) entry which is preliminary data.</text>
</comment>
<keyword evidence="1" id="KW-1133">Transmembrane helix</keyword>
<dbReference type="InParanoid" id="A0A259TW69"/>
<proteinExistence type="predicted"/>
<gene>
    <name evidence="2" type="ORF">BSZ36_02695</name>
</gene>
<feature type="transmembrane region" description="Helical" evidence="1">
    <location>
        <begin position="30"/>
        <end position="50"/>
    </location>
</feature>
<protein>
    <recommendedName>
        <fullName evidence="4">Phage holin family protein</fullName>
    </recommendedName>
</protein>
<sequence>MKLLLRWLASALALLLVAYLLPGITVASWGAAFVGALVIGLVNAIIGPIVKLLTTPIRWLTLGLFTLVINAVLFWLAAEFVPGFDASGAVDVFLGALLYGIAASVLQSLFGAKKK</sequence>
<dbReference type="AlphaFoldDB" id="A0A259TW69"/>